<dbReference type="InterPro" id="IPR025380">
    <property type="entry name" value="DUF4369"/>
</dbReference>
<dbReference type="CDD" id="cd02966">
    <property type="entry name" value="TlpA_like_family"/>
    <property type="match status" value="1"/>
</dbReference>
<feature type="chain" id="PRO_5012061377" description="Thioredoxin domain-containing protein" evidence="5">
    <location>
        <begin position="20"/>
        <end position="373"/>
    </location>
</feature>
<dbReference type="Proteomes" id="UP000216035">
    <property type="component" value="Unassembled WGS sequence"/>
</dbReference>
<dbReference type="GO" id="GO:0017004">
    <property type="term" value="P:cytochrome complex assembly"/>
    <property type="evidence" value="ECO:0007669"/>
    <property type="project" value="UniProtKB-KW"/>
</dbReference>
<organism evidence="7 8">
    <name type="scientific">Flavobacterium aurantiibacter</name>
    <dbReference type="NCBI Taxonomy" id="2023067"/>
    <lineage>
        <taxon>Bacteria</taxon>
        <taxon>Pseudomonadati</taxon>
        <taxon>Bacteroidota</taxon>
        <taxon>Flavobacteriia</taxon>
        <taxon>Flavobacteriales</taxon>
        <taxon>Flavobacteriaceae</taxon>
        <taxon>Flavobacterium</taxon>
    </lineage>
</organism>
<evidence type="ECO:0000256" key="4">
    <source>
        <dbReference type="ARBA" id="ARBA00023284"/>
    </source>
</evidence>
<keyword evidence="5" id="KW-0732">Signal</keyword>
<dbReference type="InterPro" id="IPR036249">
    <property type="entry name" value="Thioredoxin-like_sf"/>
</dbReference>
<comment type="caution">
    <text evidence="7">The sequence shown here is derived from an EMBL/GenBank/DDBJ whole genome shotgun (WGS) entry which is preliminary data.</text>
</comment>
<evidence type="ECO:0000313" key="8">
    <source>
        <dbReference type="Proteomes" id="UP000216035"/>
    </source>
</evidence>
<dbReference type="InterPro" id="IPR013766">
    <property type="entry name" value="Thioredoxin_domain"/>
</dbReference>
<proteinExistence type="predicted"/>
<evidence type="ECO:0000256" key="1">
    <source>
        <dbReference type="ARBA" id="ARBA00004196"/>
    </source>
</evidence>
<comment type="subcellular location">
    <subcellularLocation>
        <location evidence="1">Cell envelope</location>
    </subcellularLocation>
</comment>
<dbReference type="SUPFAM" id="SSF52833">
    <property type="entry name" value="Thioredoxin-like"/>
    <property type="match status" value="1"/>
</dbReference>
<dbReference type="Pfam" id="PF14289">
    <property type="entry name" value="DUF4369"/>
    <property type="match status" value="1"/>
</dbReference>
<feature type="signal peptide" evidence="5">
    <location>
        <begin position="1"/>
        <end position="19"/>
    </location>
</feature>
<evidence type="ECO:0000256" key="5">
    <source>
        <dbReference type="SAM" id="SignalP"/>
    </source>
</evidence>
<dbReference type="GO" id="GO:0030313">
    <property type="term" value="C:cell envelope"/>
    <property type="evidence" value="ECO:0007669"/>
    <property type="project" value="UniProtKB-SubCell"/>
</dbReference>
<name>A0A255ZID8_9FLAO</name>
<dbReference type="GO" id="GO:0016209">
    <property type="term" value="F:antioxidant activity"/>
    <property type="evidence" value="ECO:0007669"/>
    <property type="project" value="InterPro"/>
</dbReference>
<dbReference type="InterPro" id="IPR000866">
    <property type="entry name" value="AhpC/TSA"/>
</dbReference>
<dbReference type="PROSITE" id="PS51352">
    <property type="entry name" value="THIOREDOXIN_2"/>
    <property type="match status" value="1"/>
</dbReference>
<gene>
    <name evidence="7" type="ORF">CHX27_13260</name>
</gene>
<dbReference type="PROSITE" id="PS51257">
    <property type="entry name" value="PROKAR_LIPOPROTEIN"/>
    <property type="match status" value="1"/>
</dbReference>
<evidence type="ECO:0000256" key="2">
    <source>
        <dbReference type="ARBA" id="ARBA00022748"/>
    </source>
</evidence>
<evidence type="ECO:0000256" key="3">
    <source>
        <dbReference type="ARBA" id="ARBA00023157"/>
    </source>
</evidence>
<dbReference type="AlphaFoldDB" id="A0A255ZID8"/>
<evidence type="ECO:0000259" key="6">
    <source>
        <dbReference type="PROSITE" id="PS51352"/>
    </source>
</evidence>
<dbReference type="OrthoDB" id="1069091at2"/>
<keyword evidence="3" id="KW-1015">Disulfide bond</keyword>
<keyword evidence="2" id="KW-0201">Cytochrome c-type biogenesis</keyword>
<evidence type="ECO:0000313" key="7">
    <source>
        <dbReference type="EMBL" id="OYQ40645.1"/>
    </source>
</evidence>
<dbReference type="Pfam" id="PF00578">
    <property type="entry name" value="AhpC-TSA"/>
    <property type="match status" value="1"/>
</dbReference>
<dbReference type="GO" id="GO:0016491">
    <property type="term" value="F:oxidoreductase activity"/>
    <property type="evidence" value="ECO:0007669"/>
    <property type="project" value="InterPro"/>
</dbReference>
<accession>A0A255ZID8</accession>
<sequence>MTKKVIFGLLAAVSIVACSKVGENEFIITGEAKGVKDSTNVVLQKQDSTGIVSIDTVKVIDGKFKIEGQVKEPYLHFIAINGIQGGVPLILESGEINVKVNKDSVQNSTVGGTKNNDYLTDYSNKSKEINKKMMAFQKANMEKFNQARAANDTVTMNDLMKKNNQFGEQLKNMSFKHIDKNKDSFLSVYFINQFINQPDADLAKLEKQFNALTDDLKKTSVGKKIKERFEAINNTKVGSTAPDFSAKTPDGKTVSLKQSLGKLTIIDFWASWCQPCRQENPAMVALYNEFSPKGLKIIGVSLDSEAKAWTEAIEKDKLTWTQVANLKPQSDPIARKYNISQIPTTYLLDAKGKIIAVNLRGEELKAKVQSLLN</sequence>
<dbReference type="PANTHER" id="PTHR42852">
    <property type="entry name" value="THIOL:DISULFIDE INTERCHANGE PROTEIN DSBE"/>
    <property type="match status" value="1"/>
</dbReference>
<dbReference type="Gene3D" id="3.40.30.10">
    <property type="entry name" value="Glutaredoxin"/>
    <property type="match status" value="1"/>
</dbReference>
<reference evidence="7 8" key="1">
    <citation type="submission" date="2017-07" db="EMBL/GenBank/DDBJ databases">
        <title>Flavobacterium cyanobacteriorum sp. nov., isolated from cyanobacterial aggregates in a eutrophic lake.</title>
        <authorList>
            <person name="Cai H."/>
        </authorList>
    </citation>
    <scope>NUCLEOTIDE SEQUENCE [LARGE SCALE GENOMIC DNA]</scope>
    <source>
        <strain evidence="7 8">TH167</strain>
    </source>
</reference>
<dbReference type="RefSeq" id="WP_094487242.1">
    <property type="nucleotide sequence ID" value="NZ_NOXX01000220.1"/>
</dbReference>
<dbReference type="EMBL" id="NOXX01000220">
    <property type="protein sequence ID" value="OYQ40645.1"/>
    <property type="molecule type" value="Genomic_DNA"/>
</dbReference>
<dbReference type="PANTHER" id="PTHR42852:SF6">
    <property type="entry name" value="THIOL:DISULFIDE INTERCHANGE PROTEIN DSBE"/>
    <property type="match status" value="1"/>
</dbReference>
<keyword evidence="8" id="KW-1185">Reference proteome</keyword>
<feature type="domain" description="Thioredoxin" evidence="6">
    <location>
        <begin position="235"/>
        <end position="373"/>
    </location>
</feature>
<protein>
    <recommendedName>
        <fullName evidence="6">Thioredoxin domain-containing protein</fullName>
    </recommendedName>
</protein>
<keyword evidence="4" id="KW-0676">Redox-active center</keyword>
<dbReference type="InterPro" id="IPR050553">
    <property type="entry name" value="Thioredoxin_ResA/DsbE_sf"/>
</dbReference>